<evidence type="ECO:0000259" key="2">
    <source>
        <dbReference type="PROSITE" id="PS50851"/>
    </source>
</evidence>
<evidence type="ECO:0000256" key="1">
    <source>
        <dbReference type="SAM" id="MobiDB-lite"/>
    </source>
</evidence>
<feature type="region of interest" description="Disordered" evidence="1">
    <location>
        <begin position="1"/>
        <end position="27"/>
    </location>
</feature>
<dbReference type="SMART" id="SM00260">
    <property type="entry name" value="CheW"/>
    <property type="match status" value="1"/>
</dbReference>
<evidence type="ECO:0000313" key="3">
    <source>
        <dbReference type="EMBL" id="VAW69657.1"/>
    </source>
</evidence>
<dbReference type="GO" id="GO:0006935">
    <property type="term" value="P:chemotaxis"/>
    <property type="evidence" value="ECO:0007669"/>
    <property type="project" value="InterPro"/>
</dbReference>
<accession>A0A3B0Y238</accession>
<dbReference type="AlphaFoldDB" id="A0A3B0Y238"/>
<dbReference type="EMBL" id="UOFI01000170">
    <property type="protein sequence ID" value="VAW69657.1"/>
    <property type="molecule type" value="Genomic_DNA"/>
</dbReference>
<dbReference type="InterPro" id="IPR014506">
    <property type="entry name" value="UCP020479_CheW"/>
</dbReference>
<feature type="compositionally biased region" description="Polar residues" evidence="1">
    <location>
        <begin position="1"/>
        <end position="10"/>
    </location>
</feature>
<reference evidence="3" key="1">
    <citation type="submission" date="2018-06" db="EMBL/GenBank/DDBJ databases">
        <authorList>
            <person name="Zhirakovskaya E."/>
        </authorList>
    </citation>
    <scope>NUCLEOTIDE SEQUENCE</scope>
</reference>
<dbReference type="PIRSF" id="PIRSF020479">
    <property type="entry name" value="UCP020479_CheW"/>
    <property type="match status" value="1"/>
</dbReference>
<dbReference type="Gene3D" id="2.40.50.180">
    <property type="entry name" value="CheA-289, Domain 4"/>
    <property type="match status" value="1"/>
</dbReference>
<dbReference type="InterPro" id="IPR036061">
    <property type="entry name" value="CheW-like_dom_sf"/>
</dbReference>
<organism evidence="3">
    <name type="scientific">hydrothermal vent metagenome</name>
    <dbReference type="NCBI Taxonomy" id="652676"/>
    <lineage>
        <taxon>unclassified sequences</taxon>
        <taxon>metagenomes</taxon>
        <taxon>ecological metagenomes</taxon>
    </lineage>
</organism>
<gene>
    <name evidence="3" type="ORF">MNBD_GAMMA09-2667</name>
</gene>
<feature type="compositionally biased region" description="Polar residues" evidence="1">
    <location>
        <begin position="18"/>
        <end position="27"/>
    </location>
</feature>
<dbReference type="GO" id="GO:0007165">
    <property type="term" value="P:signal transduction"/>
    <property type="evidence" value="ECO:0007669"/>
    <property type="project" value="InterPro"/>
</dbReference>
<protein>
    <recommendedName>
        <fullName evidence="2">CheW-like domain-containing protein</fullName>
    </recommendedName>
</protein>
<dbReference type="SUPFAM" id="SSF50341">
    <property type="entry name" value="CheW-like"/>
    <property type="match status" value="1"/>
</dbReference>
<dbReference type="InterPro" id="IPR002545">
    <property type="entry name" value="CheW-lke_dom"/>
</dbReference>
<sequence>MVSEANNHPSSAPDATDSMKQNLSKQDQAINEYLESLLLDVDTEVDLAETDAETGSENKPGTVTLIEKDKPVEELLSREEPVQAPVVVGLEQLVAEVPDVMVETRTAVQSKAETVTEMEPRVELETAVDAAVSEEAAIEKTESEVPDWGQGAFQCLLFKVSGLSLAVPLVKLSSVIPWDEDITQTPNQTEWYLGLVKHLEHQVKVIDTALLVMPENRREIIDADSQTRLSHILMVDNYQWGLACDSIGDVIWLNKDDVKWRKNKTSRAWLSGTSLEHLCAIMDTEVFARLLTERKN</sequence>
<proteinExistence type="predicted"/>
<dbReference type="Gene3D" id="2.30.30.40">
    <property type="entry name" value="SH3 Domains"/>
    <property type="match status" value="1"/>
</dbReference>
<dbReference type="PROSITE" id="PS50851">
    <property type="entry name" value="CHEW"/>
    <property type="match status" value="1"/>
</dbReference>
<dbReference type="Pfam" id="PF01584">
    <property type="entry name" value="CheW"/>
    <property type="match status" value="1"/>
</dbReference>
<feature type="domain" description="CheW-like" evidence="2">
    <location>
        <begin position="152"/>
        <end position="293"/>
    </location>
</feature>
<name>A0A3B0Y238_9ZZZZ</name>